<feature type="transmembrane region" description="Helical" evidence="13">
    <location>
        <begin position="114"/>
        <end position="140"/>
    </location>
</feature>
<dbReference type="PANTHER" id="PTHR30529">
    <property type="entry name" value="CYTOCHROME B561"/>
    <property type="match status" value="1"/>
</dbReference>
<evidence type="ECO:0000259" key="14">
    <source>
        <dbReference type="Pfam" id="PF01292"/>
    </source>
</evidence>
<dbReference type="Gene3D" id="1.20.950.20">
    <property type="entry name" value="Transmembrane di-heme cytochromes, Chain C"/>
    <property type="match status" value="1"/>
</dbReference>
<keyword evidence="5" id="KW-0349">Heme</keyword>
<keyword evidence="4" id="KW-1003">Cell membrane</keyword>
<evidence type="ECO:0000256" key="12">
    <source>
        <dbReference type="ARBA" id="ARBA00037975"/>
    </source>
</evidence>
<dbReference type="Proteomes" id="UP001620405">
    <property type="component" value="Unassembled WGS sequence"/>
</dbReference>
<keyword evidence="7" id="KW-0479">Metal-binding</keyword>
<evidence type="ECO:0000256" key="7">
    <source>
        <dbReference type="ARBA" id="ARBA00022723"/>
    </source>
</evidence>
<name>A0ABW8ITI3_9GAMM</name>
<organism evidence="15 16">
    <name type="scientific">Dyella lipolytica</name>
    <dbReference type="NCBI Taxonomy" id="1867835"/>
    <lineage>
        <taxon>Bacteria</taxon>
        <taxon>Pseudomonadati</taxon>
        <taxon>Pseudomonadota</taxon>
        <taxon>Gammaproteobacteria</taxon>
        <taxon>Lysobacterales</taxon>
        <taxon>Rhodanobacteraceae</taxon>
        <taxon>Dyella</taxon>
    </lineage>
</organism>
<sequence length="212" mass="23714">MASENKAGPKQGKNVAFMPGVQADAEHFAPRPAETTVVERPRKLVVMHWLTVLCVCTAATFILIRDEVDGRALRQWLLEGHRHFGLFVLILFFLRVALRIRLGKLPPASHTSWPIRLAAALTHIALYALMLALPILGWALSNAEDKPVHLLGLTLPTLVGGDEDLADRLQAWHLDAAWLLLALVSLHIAAALWHHFVLRDGTLRLMLPKRRR</sequence>
<evidence type="ECO:0000313" key="15">
    <source>
        <dbReference type="EMBL" id="MFK2872251.1"/>
    </source>
</evidence>
<dbReference type="InterPro" id="IPR016174">
    <property type="entry name" value="Di-haem_cyt_TM"/>
</dbReference>
<feature type="transmembrane region" description="Helical" evidence="13">
    <location>
        <begin position="84"/>
        <end position="102"/>
    </location>
</feature>
<evidence type="ECO:0000256" key="1">
    <source>
        <dbReference type="ARBA" id="ARBA00001970"/>
    </source>
</evidence>
<feature type="domain" description="Cytochrome b561 bacterial/Ni-hydrogenase" evidence="14">
    <location>
        <begin position="44"/>
        <end position="208"/>
    </location>
</feature>
<keyword evidence="11 13" id="KW-0472">Membrane</keyword>
<evidence type="ECO:0000256" key="5">
    <source>
        <dbReference type="ARBA" id="ARBA00022617"/>
    </source>
</evidence>
<evidence type="ECO:0000256" key="10">
    <source>
        <dbReference type="ARBA" id="ARBA00023004"/>
    </source>
</evidence>
<evidence type="ECO:0000256" key="6">
    <source>
        <dbReference type="ARBA" id="ARBA00022692"/>
    </source>
</evidence>
<feature type="transmembrane region" description="Helical" evidence="13">
    <location>
        <begin position="176"/>
        <end position="198"/>
    </location>
</feature>
<dbReference type="EMBL" id="JADIKG010000009">
    <property type="protein sequence ID" value="MFK2872251.1"/>
    <property type="molecule type" value="Genomic_DNA"/>
</dbReference>
<dbReference type="InterPro" id="IPR011577">
    <property type="entry name" value="Cyt_b561_bac/Ni-Hgenase"/>
</dbReference>
<dbReference type="SUPFAM" id="SSF81342">
    <property type="entry name" value="Transmembrane di-heme cytochromes"/>
    <property type="match status" value="1"/>
</dbReference>
<evidence type="ECO:0000256" key="13">
    <source>
        <dbReference type="SAM" id="Phobius"/>
    </source>
</evidence>
<evidence type="ECO:0000313" key="16">
    <source>
        <dbReference type="Proteomes" id="UP001620405"/>
    </source>
</evidence>
<dbReference type="InterPro" id="IPR052168">
    <property type="entry name" value="Cytochrome_b561_oxidase"/>
</dbReference>
<comment type="caution">
    <text evidence="15">The sequence shown here is derived from an EMBL/GenBank/DDBJ whole genome shotgun (WGS) entry which is preliminary data.</text>
</comment>
<accession>A0ABW8ITI3</accession>
<comment type="subcellular location">
    <subcellularLocation>
        <location evidence="2">Cell membrane</location>
        <topology evidence="2">Multi-pass membrane protein</topology>
    </subcellularLocation>
</comment>
<reference evidence="15 16" key="1">
    <citation type="submission" date="2020-10" db="EMBL/GenBank/DDBJ databases">
        <title>Phylogeny of dyella-like bacteria.</title>
        <authorList>
            <person name="Fu J."/>
        </authorList>
    </citation>
    <scope>NUCLEOTIDE SEQUENCE [LARGE SCALE GENOMIC DNA]</scope>
    <source>
        <strain evidence="15 16">DHOB07</strain>
    </source>
</reference>
<dbReference type="PANTHER" id="PTHR30529:SF3">
    <property type="entry name" value="CYTOCHROME B561 HOMOLOG 1"/>
    <property type="match status" value="1"/>
</dbReference>
<keyword evidence="8" id="KW-0249">Electron transport</keyword>
<keyword evidence="3" id="KW-0813">Transport</keyword>
<dbReference type="Pfam" id="PF01292">
    <property type="entry name" value="Ni_hydr_CYTB"/>
    <property type="match status" value="1"/>
</dbReference>
<evidence type="ECO:0000256" key="8">
    <source>
        <dbReference type="ARBA" id="ARBA00022982"/>
    </source>
</evidence>
<keyword evidence="9 13" id="KW-1133">Transmembrane helix</keyword>
<feature type="transmembrane region" description="Helical" evidence="13">
    <location>
        <begin position="44"/>
        <end position="64"/>
    </location>
</feature>
<keyword evidence="6 13" id="KW-0812">Transmembrane</keyword>
<proteinExistence type="inferred from homology"/>
<protein>
    <submittedName>
        <fullName evidence="15">Cytochrome b</fullName>
    </submittedName>
</protein>
<evidence type="ECO:0000256" key="3">
    <source>
        <dbReference type="ARBA" id="ARBA00022448"/>
    </source>
</evidence>
<evidence type="ECO:0000256" key="9">
    <source>
        <dbReference type="ARBA" id="ARBA00022989"/>
    </source>
</evidence>
<evidence type="ECO:0000256" key="11">
    <source>
        <dbReference type="ARBA" id="ARBA00023136"/>
    </source>
</evidence>
<gene>
    <name evidence="15" type="ORF">ISP13_01810</name>
</gene>
<evidence type="ECO:0000256" key="2">
    <source>
        <dbReference type="ARBA" id="ARBA00004651"/>
    </source>
</evidence>
<keyword evidence="10" id="KW-0408">Iron</keyword>
<comment type="similarity">
    <text evidence="12">Belongs to the cytochrome b561 family.</text>
</comment>
<comment type="cofactor">
    <cofactor evidence="1">
        <name>heme b</name>
        <dbReference type="ChEBI" id="CHEBI:60344"/>
    </cofactor>
</comment>
<evidence type="ECO:0000256" key="4">
    <source>
        <dbReference type="ARBA" id="ARBA00022475"/>
    </source>
</evidence>
<keyword evidence="16" id="KW-1185">Reference proteome</keyword>